<dbReference type="STRING" id="619304.SAMN05421760_101750"/>
<name>A0A1N7J8E4_9GAMM</name>
<comment type="function">
    <text evidence="9">Catalyzes the phospholipid dependent N-acylation of the N-terminal cysteine of apolipoprotein, the last step in lipoprotein maturation.</text>
</comment>
<dbReference type="NCBIfam" id="TIGR00546">
    <property type="entry name" value="lnt"/>
    <property type="match status" value="1"/>
</dbReference>
<evidence type="ECO:0000256" key="2">
    <source>
        <dbReference type="ARBA" id="ARBA00010065"/>
    </source>
</evidence>
<dbReference type="Proteomes" id="UP000185999">
    <property type="component" value="Unassembled WGS sequence"/>
</dbReference>
<dbReference type="PANTHER" id="PTHR38686:SF1">
    <property type="entry name" value="APOLIPOPROTEIN N-ACYLTRANSFERASE"/>
    <property type="match status" value="1"/>
</dbReference>
<dbReference type="GO" id="GO:0005886">
    <property type="term" value="C:plasma membrane"/>
    <property type="evidence" value="ECO:0007669"/>
    <property type="project" value="UniProtKB-SubCell"/>
</dbReference>
<dbReference type="InterPro" id="IPR045378">
    <property type="entry name" value="LNT_N"/>
</dbReference>
<dbReference type="PROSITE" id="PS50263">
    <property type="entry name" value="CN_HYDROLASE"/>
    <property type="match status" value="1"/>
</dbReference>
<dbReference type="HAMAP" id="MF_01148">
    <property type="entry name" value="Lnt"/>
    <property type="match status" value="1"/>
</dbReference>
<evidence type="ECO:0000256" key="5">
    <source>
        <dbReference type="ARBA" id="ARBA00022692"/>
    </source>
</evidence>
<evidence type="ECO:0000256" key="6">
    <source>
        <dbReference type="ARBA" id="ARBA00022989"/>
    </source>
</evidence>
<organism evidence="11 12">
    <name type="scientific">Neptunomonas antarctica</name>
    <dbReference type="NCBI Taxonomy" id="619304"/>
    <lineage>
        <taxon>Bacteria</taxon>
        <taxon>Pseudomonadati</taxon>
        <taxon>Pseudomonadota</taxon>
        <taxon>Gammaproteobacteria</taxon>
        <taxon>Oceanospirillales</taxon>
        <taxon>Oceanospirillaceae</taxon>
        <taxon>Neptunomonas</taxon>
    </lineage>
</organism>
<comment type="similarity">
    <text evidence="2 9">Belongs to the CN hydrolase family. Apolipoprotein N-acyltransferase subfamily.</text>
</comment>
<gene>
    <name evidence="9" type="primary">lnt</name>
    <name evidence="11" type="ORF">SAMN05421760_101750</name>
</gene>
<dbReference type="SUPFAM" id="SSF56317">
    <property type="entry name" value="Carbon-nitrogen hydrolase"/>
    <property type="match status" value="1"/>
</dbReference>
<feature type="transmembrane region" description="Helical" evidence="9">
    <location>
        <begin position="472"/>
        <end position="493"/>
    </location>
</feature>
<comment type="subcellular location">
    <subcellularLocation>
        <location evidence="1 9">Cell membrane</location>
        <topology evidence="1 9">Multi-pass membrane protein</topology>
    </subcellularLocation>
</comment>
<evidence type="ECO:0000256" key="9">
    <source>
        <dbReference type="HAMAP-Rule" id="MF_01148"/>
    </source>
</evidence>
<dbReference type="RefSeq" id="WP_054342910.1">
    <property type="nucleotide sequence ID" value="NZ_FTOE01000001.1"/>
</dbReference>
<dbReference type="UniPathway" id="UPA00666"/>
<feature type="transmembrane region" description="Helical" evidence="9">
    <location>
        <begin position="12"/>
        <end position="43"/>
    </location>
</feature>
<reference evidence="12" key="1">
    <citation type="submission" date="2017-01" db="EMBL/GenBank/DDBJ databases">
        <authorList>
            <person name="Varghese N."/>
            <person name="Submissions S."/>
        </authorList>
    </citation>
    <scope>NUCLEOTIDE SEQUENCE [LARGE SCALE GENOMIC DNA]</scope>
    <source>
        <strain evidence="12">DSM 22306</strain>
    </source>
</reference>
<dbReference type="InterPro" id="IPR004563">
    <property type="entry name" value="Apolipo_AcylTrfase"/>
</dbReference>
<keyword evidence="11" id="KW-0449">Lipoprotein</keyword>
<keyword evidence="3 9" id="KW-1003">Cell membrane</keyword>
<accession>A0A1N7J8E4</accession>
<dbReference type="GO" id="GO:0016410">
    <property type="term" value="F:N-acyltransferase activity"/>
    <property type="evidence" value="ECO:0007669"/>
    <property type="project" value="UniProtKB-UniRule"/>
</dbReference>
<dbReference type="EMBL" id="FTOE01000001">
    <property type="protein sequence ID" value="SIS45511.1"/>
    <property type="molecule type" value="Genomic_DNA"/>
</dbReference>
<evidence type="ECO:0000313" key="11">
    <source>
        <dbReference type="EMBL" id="SIS45511.1"/>
    </source>
</evidence>
<comment type="catalytic activity">
    <reaction evidence="9">
        <text>N-terminal S-1,2-diacyl-sn-glyceryl-L-cysteinyl-[lipoprotein] + a glycerophospholipid = N-acyl-S-1,2-diacyl-sn-glyceryl-L-cysteinyl-[lipoprotein] + a 2-acyl-sn-glycero-3-phospholipid + H(+)</text>
        <dbReference type="Rhea" id="RHEA:48228"/>
        <dbReference type="Rhea" id="RHEA-COMP:14681"/>
        <dbReference type="Rhea" id="RHEA-COMP:14684"/>
        <dbReference type="ChEBI" id="CHEBI:15378"/>
        <dbReference type="ChEBI" id="CHEBI:136912"/>
        <dbReference type="ChEBI" id="CHEBI:140656"/>
        <dbReference type="ChEBI" id="CHEBI:140657"/>
        <dbReference type="ChEBI" id="CHEBI:140660"/>
        <dbReference type="EC" id="2.3.1.269"/>
    </reaction>
</comment>
<comment type="pathway">
    <text evidence="9">Protein modification; lipoprotein biosynthesis (N-acyl transfer).</text>
</comment>
<sequence>MLQTALLKHRALLSLLCGALTPLAFSPLDLWVLILLTPGILYLLLQDLAPRKAAWVSWCFGVGFFGSGVSWVYVSIHTYGNASVLLASLLTLAFAMGLALMFAAQGWCYAKWLSGSRFPAAGFIGVWIVFEWIRSWFLTGFPWLYLGYALIDTPFKFWAPIGGVWLLSLVALSLSLAGILLIRSRSMTQRITLAIILTLPCLSLVLPKDWTQASGNFQDIDIVQANVAQQLKWDKNYLPDFLNLYSKITLEQTQASIVIWPETAIPSLLSTATPYMHNLLSIFNADNRSLISGIPSIERDTTHPNGYRAYNSLALLTGETDIYHKQRLVPFGEYVPMENYLRGLIEFFNLPMSSFSLPTQQQTTLSVGDSKIAAAICYEIAYPELVRKMSADSDWILTVSNDTWFSHSIAPAQHLQIARMRALENGRWLVRSTNNGLTAIVDPYGDIAAQAPAYEVAVLKGQIENRSGSTPYQLYGVLPVLLFSMLLIAAGFIPRRKESS</sequence>
<feature type="transmembrane region" description="Helical" evidence="9">
    <location>
        <begin position="116"/>
        <end position="137"/>
    </location>
</feature>
<evidence type="ECO:0000259" key="10">
    <source>
        <dbReference type="PROSITE" id="PS50263"/>
    </source>
</evidence>
<dbReference type="OrthoDB" id="9804277at2"/>
<feature type="transmembrane region" description="Helical" evidence="9">
    <location>
        <begin position="55"/>
        <end position="76"/>
    </location>
</feature>
<evidence type="ECO:0000256" key="8">
    <source>
        <dbReference type="ARBA" id="ARBA00023315"/>
    </source>
</evidence>
<dbReference type="EC" id="2.3.1.269" evidence="9"/>
<keyword evidence="6 9" id="KW-1133">Transmembrane helix</keyword>
<feature type="transmembrane region" description="Helical" evidence="9">
    <location>
        <begin position="82"/>
        <end position="104"/>
    </location>
</feature>
<dbReference type="CDD" id="cd07571">
    <property type="entry name" value="ALP_N-acyl_transferase"/>
    <property type="match status" value="1"/>
</dbReference>
<dbReference type="PANTHER" id="PTHR38686">
    <property type="entry name" value="APOLIPOPROTEIN N-ACYLTRANSFERASE"/>
    <property type="match status" value="1"/>
</dbReference>
<evidence type="ECO:0000256" key="1">
    <source>
        <dbReference type="ARBA" id="ARBA00004651"/>
    </source>
</evidence>
<dbReference type="InterPro" id="IPR036526">
    <property type="entry name" value="C-N_Hydrolase_sf"/>
</dbReference>
<evidence type="ECO:0000256" key="4">
    <source>
        <dbReference type="ARBA" id="ARBA00022679"/>
    </source>
</evidence>
<dbReference type="InterPro" id="IPR003010">
    <property type="entry name" value="C-N_Hydrolase"/>
</dbReference>
<feature type="domain" description="CN hydrolase" evidence="10">
    <location>
        <begin position="223"/>
        <end position="465"/>
    </location>
</feature>
<protein>
    <recommendedName>
        <fullName evidence="9">Apolipoprotein N-acyltransferase</fullName>
        <shortName evidence="9">ALP N-acyltransferase</shortName>
        <ecNumber evidence="9">2.3.1.269</ecNumber>
    </recommendedName>
</protein>
<evidence type="ECO:0000313" key="12">
    <source>
        <dbReference type="Proteomes" id="UP000185999"/>
    </source>
</evidence>
<dbReference type="GO" id="GO:0042158">
    <property type="term" value="P:lipoprotein biosynthetic process"/>
    <property type="evidence" value="ECO:0007669"/>
    <property type="project" value="UniProtKB-UniRule"/>
</dbReference>
<dbReference type="Gene3D" id="3.60.110.10">
    <property type="entry name" value="Carbon-nitrogen hydrolase"/>
    <property type="match status" value="1"/>
</dbReference>
<keyword evidence="5 9" id="KW-0812">Transmembrane</keyword>
<keyword evidence="12" id="KW-1185">Reference proteome</keyword>
<dbReference type="Pfam" id="PF00795">
    <property type="entry name" value="CN_hydrolase"/>
    <property type="match status" value="1"/>
</dbReference>
<evidence type="ECO:0000256" key="7">
    <source>
        <dbReference type="ARBA" id="ARBA00023136"/>
    </source>
</evidence>
<keyword evidence="4 9" id="KW-0808">Transferase</keyword>
<proteinExistence type="inferred from homology"/>
<evidence type="ECO:0000256" key="3">
    <source>
        <dbReference type="ARBA" id="ARBA00022475"/>
    </source>
</evidence>
<dbReference type="Pfam" id="PF20154">
    <property type="entry name" value="LNT_N"/>
    <property type="match status" value="1"/>
</dbReference>
<feature type="transmembrane region" description="Helical" evidence="9">
    <location>
        <begin position="157"/>
        <end position="182"/>
    </location>
</feature>
<keyword evidence="8 9" id="KW-0012">Acyltransferase</keyword>
<keyword evidence="7 9" id="KW-0472">Membrane</keyword>
<dbReference type="AlphaFoldDB" id="A0A1N7J8E4"/>